<proteinExistence type="predicted"/>
<accession>A0A485LRY1</accession>
<protein>
    <submittedName>
        <fullName evidence="2">Aste57867_24991 protein</fullName>
    </submittedName>
</protein>
<dbReference type="EMBL" id="CAADRA010007505">
    <property type="protein sequence ID" value="VFU01622.1"/>
    <property type="molecule type" value="Genomic_DNA"/>
</dbReference>
<sequence>MTAILSLAQMVSMVVLHHQHVRSNHATGDLGSSCLGLNDCNHGLTCYMYLDAAKGICKPNPMAKGGAQCGSEGWQADLACEEGYTCHHTASLDSIAYCAPIGHVGVAGDGCRDDSDCNAGLTCQSESGVERFCRPINAMSKGRGASCRGIPDCQAGLTCSFDAPGEFGTCQQGTTPSLTCTRVSVQGDATYCISGAAVCGSSHGDRCPAKGQIAIQDCVASAKSYVDVGKCVAREDAWCMTLKSGARGCVWASECSHS</sequence>
<dbReference type="AlphaFoldDB" id="A0A485LRY1"/>
<reference evidence="1" key="2">
    <citation type="submission" date="2019-06" db="EMBL/GenBank/DDBJ databases">
        <title>Genomics analysis of Aphanomyces spp. identifies a new class of oomycete effector associated with host adaptation.</title>
        <authorList>
            <person name="Gaulin E."/>
        </authorList>
    </citation>
    <scope>NUCLEOTIDE SEQUENCE</scope>
    <source>
        <strain evidence="1">CBS 578.67</strain>
    </source>
</reference>
<name>A0A485LRY1_9STRA</name>
<dbReference type="EMBL" id="VJMH01007479">
    <property type="protein sequence ID" value="KAF0682903.1"/>
    <property type="molecule type" value="Genomic_DNA"/>
</dbReference>
<evidence type="ECO:0000313" key="3">
    <source>
        <dbReference type="Proteomes" id="UP000332933"/>
    </source>
</evidence>
<evidence type="ECO:0000313" key="1">
    <source>
        <dbReference type="EMBL" id="KAF0682903.1"/>
    </source>
</evidence>
<organism evidence="2 3">
    <name type="scientific">Aphanomyces stellatus</name>
    <dbReference type="NCBI Taxonomy" id="120398"/>
    <lineage>
        <taxon>Eukaryota</taxon>
        <taxon>Sar</taxon>
        <taxon>Stramenopiles</taxon>
        <taxon>Oomycota</taxon>
        <taxon>Saprolegniomycetes</taxon>
        <taxon>Saprolegniales</taxon>
        <taxon>Verrucalvaceae</taxon>
        <taxon>Aphanomyces</taxon>
    </lineage>
</organism>
<dbReference type="Proteomes" id="UP000332933">
    <property type="component" value="Unassembled WGS sequence"/>
</dbReference>
<keyword evidence="3" id="KW-1185">Reference proteome</keyword>
<evidence type="ECO:0000313" key="2">
    <source>
        <dbReference type="EMBL" id="VFU01622.1"/>
    </source>
</evidence>
<gene>
    <name evidence="2" type="primary">Aste57867_24991</name>
    <name evidence="1" type="ORF">As57867_024913</name>
    <name evidence="2" type="ORF">ASTE57867_24991</name>
</gene>
<reference evidence="2 3" key="1">
    <citation type="submission" date="2019-03" db="EMBL/GenBank/DDBJ databases">
        <authorList>
            <person name="Gaulin E."/>
            <person name="Dumas B."/>
        </authorList>
    </citation>
    <scope>NUCLEOTIDE SEQUENCE [LARGE SCALE GENOMIC DNA]</scope>
    <source>
        <strain evidence="2">CBS 568.67</strain>
    </source>
</reference>